<evidence type="ECO:0000313" key="1">
    <source>
        <dbReference type="EMBL" id="RIA88003.1"/>
    </source>
</evidence>
<gene>
    <name evidence="1" type="ORF">C1645_776021</name>
</gene>
<keyword evidence="2" id="KW-1185">Reference proteome</keyword>
<name>A0A397SPE5_9GLOM</name>
<dbReference type="EMBL" id="QKYT01000283">
    <property type="protein sequence ID" value="RIA88003.1"/>
    <property type="molecule type" value="Genomic_DNA"/>
</dbReference>
<evidence type="ECO:0008006" key="3">
    <source>
        <dbReference type="Google" id="ProtNLM"/>
    </source>
</evidence>
<accession>A0A397SPE5</accession>
<protein>
    <recommendedName>
        <fullName evidence="3">HTH myb-type domain-containing protein</fullName>
    </recommendedName>
</protein>
<reference evidence="1 2" key="1">
    <citation type="submission" date="2018-06" db="EMBL/GenBank/DDBJ databases">
        <title>Comparative genomics reveals the genomic features of Rhizophagus irregularis, R. cerebriforme, R. diaphanum and Gigaspora rosea, and their symbiotic lifestyle signature.</title>
        <authorList>
            <person name="Morin E."/>
            <person name="San Clemente H."/>
            <person name="Chen E.C.H."/>
            <person name="De La Providencia I."/>
            <person name="Hainaut M."/>
            <person name="Kuo A."/>
            <person name="Kohler A."/>
            <person name="Murat C."/>
            <person name="Tang N."/>
            <person name="Roy S."/>
            <person name="Loubradou J."/>
            <person name="Henrissat B."/>
            <person name="Grigoriev I.V."/>
            <person name="Corradi N."/>
            <person name="Roux C."/>
            <person name="Martin F.M."/>
        </authorList>
    </citation>
    <scope>NUCLEOTIDE SEQUENCE [LARGE SCALE GENOMIC DNA]</scope>
    <source>
        <strain evidence="1 2">DAOM 227022</strain>
    </source>
</reference>
<comment type="caution">
    <text evidence="1">The sequence shown here is derived from an EMBL/GenBank/DDBJ whole genome shotgun (WGS) entry which is preliminary data.</text>
</comment>
<dbReference type="OrthoDB" id="2143914at2759"/>
<dbReference type="InterPro" id="IPR009057">
    <property type="entry name" value="Homeodomain-like_sf"/>
</dbReference>
<proteinExistence type="predicted"/>
<sequence length="98" mass="12138">MNEWGHLSDCFSRISRFIPLYSAKQIRQHWIYHLCHEPLDEKEKDFIIQEINKLKPDEKISWKKIIKKMEDEFNKLRSENKVKNFWVSYIRKKEKSIQ</sequence>
<evidence type="ECO:0000313" key="2">
    <source>
        <dbReference type="Proteomes" id="UP000265703"/>
    </source>
</evidence>
<organism evidence="1 2">
    <name type="scientific">Glomus cerebriforme</name>
    <dbReference type="NCBI Taxonomy" id="658196"/>
    <lineage>
        <taxon>Eukaryota</taxon>
        <taxon>Fungi</taxon>
        <taxon>Fungi incertae sedis</taxon>
        <taxon>Mucoromycota</taxon>
        <taxon>Glomeromycotina</taxon>
        <taxon>Glomeromycetes</taxon>
        <taxon>Glomerales</taxon>
        <taxon>Glomeraceae</taxon>
        <taxon>Glomus</taxon>
    </lineage>
</organism>
<dbReference type="AlphaFoldDB" id="A0A397SPE5"/>
<dbReference type="SUPFAM" id="SSF46689">
    <property type="entry name" value="Homeodomain-like"/>
    <property type="match status" value="1"/>
</dbReference>
<dbReference type="Proteomes" id="UP000265703">
    <property type="component" value="Unassembled WGS sequence"/>
</dbReference>